<evidence type="ECO:0000313" key="1">
    <source>
        <dbReference type="EMBL" id="CAK8684688.1"/>
    </source>
</evidence>
<keyword evidence="2" id="KW-1185">Reference proteome</keyword>
<gene>
    <name evidence="1" type="ORF">CVLEPA_LOCUS15676</name>
</gene>
<proteinExistence type="predicted"/>
<organism evidence="1 2">
    <name type="scientific">Clavelina lepadiformis</name>
    <name type="common">Light-bulb sea squirt</name>
    <name type="synonym">Ascidia lepadiformis</name>
    <dbReference type="NCBI Taxonomy" id="159417"/>
    <lineage>
        <taxon>Eukaryota</taxon>
        <taxon>Metazoa</taxon>
        <taxon>Chordata</taxon>
        <taxon>Tunicata</taxon>
        <taxon>Ascidiacea</taxon>
        <taxon>Aplousobranchia</taxon>
        <taxon>Clavelinidae</taxon>
        <taxon>Clavelina</taxon>
    </lineage>
</organism>
<dbReference type="EMBL" id="CAWYQH010000098">
    <property type="protein sequence ID" value="CAK8684688.1"/>
    <property type="molecule type" value="Genomic_DNA"/>
</dbReference>
<reference evidence="1 2" key="1">
    <citation type="submission" date="2024-02" db="EMBL/GenBank/DDBJ databases">
        <authorList>
            <person name="Daric V."/>
            <person name="Darras S."/>
        </authorList>
    </citation>
    <scope>NUCLEOTIDE SEQUENCE [LARGE SCALE GENOMIC DNA]</scope>
</reference>
<dbReference type="Proteomes" id="UP001642483">
    <property type="component" value="Unassembled WGS sequence"/>
</dbReference>
<evidence type="ECO:0000313" key="2">
    <source>
        <dbReference type="Proteomes" id="UP001642483"/>
    </source>
</evidence>
<protein>
    <submittedName>
        <fullName evidence="1">Uncharacterized protein</fullName>
    </submittedName>
</protein>
<comment type="caution">
    <text evidence="1">The sequence shown here is derived from an EMBL/GenBank/DDBJ whole genome shotgun (WGS) entry which is preliminary data.</text>
</comment>
<sequence length="644" mass="74169">MAEWSMALRSGRSLLWRRGFESRFCQIINRRYQIAVEILLICNPTKRADTPHVSIHWLKLKRTLMLATMPFQKNSKPNLIQMKSNQPTQLATQWRGRKSDTSTGRIQPFVHFRKGVNKILHYSNRSSKIINQKRENLGSIRQDGRLVYDAAFRLQSPLETRVRIPLLSGTPHVSIHWWKLKRTLMLATMPFQKNSKPNLIQMKSYQPTQLATQWRGRKSDTSTGRIQPFVHFRKGVNKILHYSNRSSKIINQKRENLGSIRQDGRVVYGAAFRSQSPLEAQVRIPLLSVEILLICNPTKRAGTPHVSIHWLKLKRTLMLATMPFQKNSKPNLIQMISNQPTQLATQWRGRKSDTSTGRIQPFVHFRKGVNKILHYSNRSSKIINQKRENLGSIRQDGRVVYGAAFRSQSPLEARVRIPLLSVEILLICNPTKRADTPHVSIHWLKLKRTLMLATMPFQKNSKPNLIQMKSNQPTQLATQWRGRKSDTSTGRIQPFVHFRKGVNKILHYSNRSSKIINQKRENLGSIRQDGRLVYDAAFRLQSPLETRVRIPLLSERKPREYQAGWPSGLWRCVQVAVSFGGAGSNPASVRSSKIINQKRENLGSIRQDGRLVYDAAFRLQSPLETRVRIPLLSGNTERNIGENF</sequence>
<name>A0ABP0FZG8_CLALP</name>
<accession>A0ABP0FZG8</accession>